<keyword evidence="4" id="KW-0946">Virion</keyword>
<dbReference type="Pfam" id="PF06326">
    <property type="entry name" value="Vesiculo_matrix"/>
    <property type="match status" value="1"/>
</dbReference>
<comment type="subcellular location">
    <subcellularLocation>
        <location evidence="2">Host endomembrane system</location>
        <topology evidence="2">Peripheral membrane protein</topology>
    </subcellularLocation>
    <subcellularLocation>
        <location evidence="1">Virion</location>
    </subcellularLocation>
</comment>
<evidence type="ECO:0000256" key="1">
    <source>
        <dbReference type="ARBA" id="ARBA00004328"/>
    </source>
</evidence>
<protein>
    <recommendedName>
        <fullName evidence="3">Matrix protein</fullName>
    </recommendedName>
</protein>
<dbReference type="GO" id="GO:0033645">
    <property type="term" value="C:host cell endomembrane system"/>
    <property type="evidence" value="ECO:0007669"/>
    <property type="project" value="UniProtKB-SubCell"/>
</dbReference>
<evidence type="ECO:0000256" key="3">
    <source>
        <dbReference type="ARBA" id="ARBA00017678"/>
    </source>
</evidence>
<proteinExistence type="predicted"/>
<evidence type="ECO:0000256" key="6">
    <source>
        <dbReference type="ARBA" id="ARBA00023136"/>
    </source>
</evidence>
<dbReference type="GO" id="GO:0039660">
    <property type="term" value="F:structural constituent of virion"/>
    <property type="evidence" value="ECO:0007669"/>
    <property type="project" value="UniProtKB-KW"/>
</dbReference>
<sequence length="226" mass="25597">MSNRKLSLGSFGKALNIWKPSAPSITTSSLLDGVSSNWKAFDIFDSDPESTPDEPTAQPKQEIVWEVDAQLTISTSKKISGWEDMIEELDAIIDHYYGPSNQKEIFIIIYYLLGTHLKPGVGVNGEYKKFATELNKRIKFNYTFDGIQREAGDISWTYSQSRARKRLLIDFRCSITPTKRDGIPFKKLYDFQLYSHLPHPSLGSLLNGNDITVLDVGTNYSFAKKK</sequence>
<evidence type="ECO:0000256" key="7">
    <source>
        <dbReference type="ARBA" id="ARBA00023311"/>
    </source>
</evidence>
<dbReference type="InterPro" id="IPR009397">
    <property type="entry name" value="Vesiculo_matrix"/>
</dbReference>
<organism evidence="8">
    <name type="scientific">Wuhan House Fly Virus 1</name>
    <dbReference type="NCBI Taxonomy" id="1608104"/>
    <lineage>
        <taxon>Viruses</taxon>
        <taxon>Riboviria</taxon>
        <taxon>Orthornavirae</taxon>
        <taxon>Negarnaviricota</taxon>
        <taxon>Haploviricotina</taxon>
        <taxon>Monjiviricetes</taxon>
        <taxon>Mononegavirales</taxon>
        <taxon>Rhabdoviridae</taxon>
        <taxon>Alpharhabdovirinae</taxon>
        <taxon>Sigmavirus</taxon>
        <taxon>Sigmavirus wuhan</taxon>
    </lineage>
</organism>
<evidence type="ECO:0000313" key="8">
    <source>
        <dbReference type="EMBL" id="APG78748.1"/>
    </source>
</evidence>
<evidence type="ECO:0000256" key="4">
    <source>
        <dbReference type="ARBA" id="ARBA00022844"/>
    </source>
</evidence>
<reference evidence="8" key="1">
    <citation type="journal article" date="2016" name="Nature">
        <title>Redefining the invertebrate RNA virosphere.</title>
        <authorList>
            <person name="Shi M."/>
            <person name="Lin X.D."/>
            <person name="Tian J.H."/>
            <person name="Chen L.J."/>
            <person name="Chen X."/>
            <person name="Li C.X."/>
            <person name="Qin X.C."/>
            <person name="Li J."/>
            <person name="Cao J.P."/>
            <person name="Eden J.S."/>
            <person name="Buchmann J."/>
            <person name="Wang W."/>
            <person name="Xu J."/>
            <person name="Holmes E.C."/>
            <person name="Zhang Y.Z."/>
        </authorList>
    </citation>
    <scope>NUCLEOTIDE SEQUENCE</scope>
    <source>
        <strain evidence="8">SCM39215</strain>
    </source>
</reference>
<dbReference type="EMBL" id="KX884432">
    <property type="protein sequence ID" value="APG78748.1"/>
    <property type="molecule type" value="Viral_cRNA"/>
</dbReference>
<keyword evidence="6" id="KW-0472">Membrane</keyword>
<name>A0A1L3KMY5_9RHAB</name>
<accession>A0A1L3KMY5</accession>
<evidence type="ECO:0000256" key="2">
    <source>
        <dbReference type="ARBA" id="ARBA00004531"/>
    </source>
</evidence>
<keyword evidence="5" id="KW-1043">Host membrane</keyword>
<keyword evidence="7" id="KW-0468">Viral matrix protein</keyword>
<dbReference type="GO" id="GO:0019031">
    <property type="term" value="C:viral envelope"/>
    <property type="evidence" value="ECO:0007669"/>
    <property type="project" value="InterPro"/>
</dbReference>
<evidence type="ECO:0000256" key="5">
    <source>
        <dbReference type="ARBA" id="ARBA00022870"/>
    </source>
</evidence>